<reference evidence="16 17" key="1">
    <citation type="submission" date="2020-05" db="EMBL/GenBank/DDBJ databases">
        <title>Complete genome sequence of Gemmatimonas greenlandica TET16.</title>
        <authorList>
            <person name="Zeng Y."/>
        </authorList>
    </citation>
    <scope>NUCLEOTIDE SEQUENCE [LARGE SCALE GENOMIC DNA]</scope>
    <source>
        <strain evidence="16 17">TET16</strain>
    </source>
</reference>
<evidence type="ECO:0000256" key="1">
    <source>
        <dbReference type="ARBA" id="ARBA00000085"/>
    </source>
</evidence>
<gene>
    <name evidence="16" type="ORF">HKW67_20170</name>
</gene>
<dbReference type="InterPro" id="IPR004358">
    <property type="entry name" value="Sig_transdc_His_kin-like_C"/>
</dbReference>
<evidence type="ECO:0000256" key="10">
    <source>
        <dbReference type="SAM" id="Coils"/>
    </source>
</evidence>
<dbReference type="InterPro" id="IPR013767">
    <property type="entry name" value="PAS_fold"/>
</dbReference>
<dbReference type="SUPFAM" id="SSF55874">
    <property type="entry name" value="ATPase domain of HSP90 chaperone/DNA topoisomerase II/histidine kinase"/>
    <property type="match status" value="1"/>
</dbReference>
<dbReference type="SUPFAM" id="SSF52172">
    <property type="entry name" value="CheY-like"/>
    <property type="match status" value="1"/>
</dbReference>
<dbReference type="Gene3D" id="3.30.450.20">
    <property type="entry name" value="PAS domain"/>
    <property type="match status" value="2"/>
</dbReference>
<dbReference type="AlphaFoldDB" id="A0A6M4IV90"/>
<dbReference type="SMART" id="SM00091">
    <property type="entry name" value="PAS"/>
    <property type="match status" value="2"/>
</dbReference>
<dbReference type="Pfam" id="PF00989">
    <property type="entry name" value="PAS"/>
    <property type="match status" value="1"/>
</dbReference>
<dbReference type="Pfam" id="PF00512">
    <property type="entry name" value="HisKA"/>
    <property type="match status" value="1"/>
</dbReference>
<dbReference type="Gene3D" id="3.30.565.10">
    <property type="entry name" value="Histidine kinase-like ATPase, C-terminal domain"/>
    <property type="match status" value="1"/>
</dbReference>
<keyword evidence="10" id="KW-0175">Coiled coil</keyword>
<feature type="transmembrane region" description="Helical" evidence="11">
    <location>
        <begin position="70"/>
        <end position="87"/>
    </location>
</feature>
<evidence type="ECO:0000259" key="14">
    <source>
        <dbReference type="PROSITE" id="PS50112"/>
    </source>
</evidence>
<dbReference type="PROSITE" id="PS50113">
    <property type="entry name" value="PAC"/>
    <property type="match status" value="2"/>
</dbReference>
<dbReference type="Pfam" id="PF00072">
    <property type="entry name" value="Response_reg"/>
    <property type="match status" value="1"/>
</dbReference>
<dbReference type="Proteomes" id="UP000500938">
    <property type="component" value="Chromosome"/>
</dbReference>
<feature type="modified residue" description="4-aspartylphosphate" evidence="9">
    <location>
        <position position="758"/>
    </location>
</feature>
<keyword evidence="5" id="KW-0547">Nucleotide-binding</keyword>
<keyword evidence="11" id="KW-0472">Membrane</keyword>
<dbReference type="SMART" id="SM00387">
    <property type="entry name" value="HATPase_c"/>
    <property type="match status" value="1"/>
</dbReference>
<dbReference type="InterPro" id="IPR035965">
    <property type="entry name" value="PAS-like_dom_sf"/>
</dbReference>
<dbReference type="KEGG" id="ggr:HKW67_20170"/>
<comment type="catalytic activity">
    <reaction evidence="1">
        <text>ATP + protein L-histidine = ADP + protein N-phospho-L-histidine.</text>
        <dbReference type="EC" id="2.7.13.3"/>
    </reaction>
</comment>
<evidence type="ECO:0000256" key="2">
    <source>
        <dbReference type="ARBA" id="ARBA00012438"/>
    </source>
</evidence>
<keyword evidence="17" id="KW-1185">Reference proteome</keyword>
<evidence type="ECO:0000256" key="6">
    <source>
        <dbReference type="ARBA" id="ARBA00022777"/>
    </source>
</evidence>
<evidence type="ECO:0000256" key="8">
    <source>
        <dbReference type="ARBA" id="ARBA00023012"/>
    </source>
</evidence>
<dbReference type="PROSITE" id="PS50110">
    <property type="entry name" value="RESPONSE_REGULATORY"/>
    <property type="match status" value="1"/>
</dbReference>
<dbReference type="PROSITE" id="PS50112">
    <property type="entry name" value="PAS"/>
    <property type="match status" value="1"/>
</dbReference>
<proteinExistence type="predicted"/>
<evidence type="ECO:0000256" key="7">
    <source>
        <dbReference type="ARBA" id="ARBA00022840"/>
    </source>
</evidence>
<dbReference type="Pfam" id="PF02518">
    <property type="entry name" value="HATPase_c"/>
    <property type="match status" value="1"/>
</dbReference>
<dbReference type="SUPFAM" id="SSF47384">
    <property type="entry name" value="Homodimeric domain of signal transducing histidine kinase"/>
    <property type="match status" value="1"/>
</dbReference>
<feature type="domain" description="Response regulatory" evidence="13">
    <location>
        <begin position="707"/>
        <end position="823"/>
    </location>
</feature>
<feature type="domain" description="Histidine kinase" evidence="12">
    <location>
        <begin position="462"/>
        <end position="686"/>
    </location>
</feature>
<feature type="transmembrane region" description="Helical" evidence="11">
    <location>
        <begin position="17"/>
        <end position="36"/>
    </location>
</feature>
<name>A0A6M4IV90_9BACT</name>
<keyword evidence="8" id="KW-0902">Two-component regulatory system</keyword>
<dbReference type="InterPro" id="IPR000700">
    <property type="entry name" value="PAS-assoc_C"/>
</dbReference>
<evidence type="ECO:0000259" key="15">
    <source>
        <dbReference type="PROSITE" id="PS50113"/>
    </source>
</evidence>
<protein>
    <recommendedName>
        <fullName evidence="2">histidine kinase</fullName>
        <ecNumber evidence="2">2.7.13.3</ecNumber>
    </recommendedName>
</protein>
<keyword evidence="11" id="KW-0812">Transmembrane</keyword>
<accession>A0A6M4IV90</accession>
<keyword evidence="6" id="KW-0418">Kinase</keyword>
<evidence type="ECO:0000313" key="16">
    <source>
        <dbReference type="EMBL" id="QJR37669.1"/>
    </source>
</evidence>
<dbReference type="SMART" id="SM00388">
    <property type="entry name" value="HisKA"/>
    <property type="match status" value="1"/>
</dbReference>
<evidence type="ECO:0000256" key="5">
    <source>
        <dbReference type="ARBA" id="ARBA00022741"/>
    </source>
</evidence>
<dbReference type="InterPro" id="IPR036097">
    <property type="entry name" value="HisK_dim/P_sf"/>
</dbReference>
<dbReference type="InterPro" id="IPR003661">
    <property type="entry name" value="HisK_dim/P_dom"/>
</dbReference>
<dbReference type="InterPro" id="IPR005467">
    <property type="entry name" value="His_kinase_dom"/>
</dbReference>
<dbReference type="PRINTS" id="PR00344">
    <property type="entry name" value="BCTRLSENSOR"/>
</dbReference>
<organism evidence="16 17">
    <name type="scientific">Gemmatimonas groenlandica</name>
    <dbReference type="NCBI Taxonomy" id="2732249"/>
    <lineage>
        <taxon>Bacteria</taxon>
        <taxon>Pseudomonadati</taxon>
        <taxon>Gemmatimonadota</taxon>
        <taxon>Gemmatimonadia</taxon>
        <taxon>Gemmatimonadales</taxon>
        <taxon>Gemmatimonadaceae</taxon>
        <taxon>Gemmatimonas</taxon>
    </lineage>
</organism>
<dbReference type="InterPro" id="IPR000014">
    <property type="entry name" value="PAS"/>
</dbReference>
<keyword evidence="3 9" id="KW-0597">Phosphoprotein</keyword>
<dbReference type="GO" id="GO:0000155">
    <property type="term" value="F:phosphorelay sensor kinase activity"/>
    <property type="evidence" value="ECO:0007669"/>
    <property type="project" value="InterPro"/>
</dbReference>
<feature type="transmembrane region" description="Helical" evidence="11">
    <location>
        <begin position="94"/>
        <end position="110"/>
    </location>
</feature>
<dbReference type="Pfam" id="PF08447">
    <property type="entry name" value="PAS_3"/>
    <property type="match status" value="1"/>
</dbReference>
<dbReference type="EC" id="2.7.13.3" evidence="2"/>
<dbReference type="Gene3D" id="1.10.287.130">
    <property type="match status" value="1"/>
</dbReference>
<evidence type="ECO:0000313" key="17">
    <source>
        <dbReference type="Proteomes" id="UP000500938"/>
    </source>
</evidence>
<feature type="transmembrane region" description="Helical" evidence="11">
    <location>
        <begin position="116"/>
        <end position="135"/>
    </location>
</feature>
<evidence type="ECO:0000259" key="12">
    <source>
        <dbReference type="PROSITE" id="PS50109"/>
    </source>
</evidence>
<evidence type="ECO:0000256" key="3">
    <source>
        <dbReference type="ARBA" id="ARBA00022553"/>
    </source>
</evidence>
<keyword evidence="11" id="KW-1133">Transmembrane helix</keyword>
<feature type="domain" description="PAC" evidence="15">
    <location>
        <begin position="399"/>
        <end position="449"/>
    </location>
</feature>
<dbReference type="CDD" id="cd00082">
    <property type="entry name" value="HisKA"/>
    <property type="match status" value="1"/>
</dbReference>
<dbReference type="CDD" id="cd00130">
    <property type="entry name" value="PAS"/>
    <property type="match status" value="2"/>
</dbReference>
<evidence type="ECO:0000256" key="11">
    <source>
        <dbReference type="SAM" id="Phobius"/>
    </source>
</evidence>
<dbReference type="EMBL" id="CP053085">
    <property type="protein sequence ID" value="QJR37669.1"/>
    <property type="molecule type" value="Genomic_DNA"/>
</dbReference>
<dbReference type="PROSITE" id="PS50109">
    <property type="entry name" value="HIS_KIN"/>
    <property type="match status" value="1"/>
</dbReference>
<dbReference type="InterPro" id="IPR013655">
    <property type="entry name" value="PAS_fold_3"/>
</dbReference>
<feature type="coiled-coil region" evidence="10">
    <location>
        <begin position="179"/>
        <end position="206"/>
    </location>
</feature>
<dbReference type="SMART" id="SM00086">
    <property type="entry name" value="PAC"/>
    <property type="match status" value="2"/>
</dbReference>
<feature type="transmembrane region" description="Helical" evidence="11">
    <location>
        <begin position="147"/>
        <end position="167"/>
    </location>
</feature>
<dbReference type="GO" id="GO:0005524">
    <property type="term" value="F:ATP binding"/>
    <property type="evidence" value="ECO:0007669"/>
    <property type="project" value="UniProtKB-KW"/>
</dbReference>
<dbReference type="RefSeq" id="WP_171227104.1">
    <property type="nucleotide sequence ID" value="NZ_CP053085.1"/>
</dbReference>
<evidence type="ECO:0000256" key="4">
    <source>
        <dbReference type="ARBA" id="ARBA00022679"/>
    </source>
</evidence>
<feature type="domain" description="PAC" evidence="15">
    <location>
        <begin position="271"/>
        <end position="324"/>
    </location>
</feature>
<dbReference type="NCBIfam" id="TIGR00229">
    <property type="entry name" value="sensory_box"/>
    <property type="match status" value="2"/>
</dbReference>
<dbReference type="InterPro" id="IPR001610">
    <property type="entry name" value="PAC"/>
</dbReference>
<evidence type="ECO:0000259" key="13">
    <source>
        <dbReference type="PROSITE" id="PS50110"/>
    </source>
</evidence>
<evidence type="ECO:0000256" key="9">
    <source>
        <dbReference type="PROSITE-ProRule" id="PRU00169"/>
    </source>
</evidence>
<dbReference type="InterPro" id="IPR003594">
    <property type="entry name" value="HATPase_dom"/>
</dbReference>
<dbReference type="InterPro" id="IPR011006">
    <property type="entry name" value="CheY-like_superfamily"/>
</dbReference>
<dbReference type="SUPFAM" id="SSF55785">
    <property type="entry name" value="PYP-like sensor domain (PAS domain)"/>
    <property type="match status" value="2"/>
</dbReference>
<keyword evidence="4" id="KW-0808">Transferase</keyword>
<dbReference type="Gene3D" id="3.40.50.2300">
    <property type="match status" value="1"/>
</dbReference>
<dbReference type="SMART" id="SM00448">
    <property type="entry name" value="REC"/>
    <property type="match status" value="1"/>
</dbReference>
<dbReference type="PANTHER" id="PTHR43065">
    <property type="entry name" value="SENSOR HISTIDINE KINASE"/>
    <property type="match status" value="1"/>
</dbReference>
<dbReference type="GO" id="GO:0006355">
    <property type="term" value="P:regulation of DNA-templated transcription"/>
    <property type="evidence" value="ECO:0007669"/>
    <property type="project" value="InterPro"/>
</dbReference>
<dbReference type="PANTHER" id="PTHR43065:SF42">
    <property type="entry name" value="TWO-COMPONENT SENSOR PPRA"/>
    <property type="match status" value="1"/>
</dbReference>
<feature type="domain" description="PAS" evidence="14">
    <location>
        <begin position="325"/>
        <end position="386"/>
    </location>
</feature>
<sequence>MPDLLLPEHPSGGARKVLWPILVGMPLALLAVLLAAGRSLGGIELAGPVVLLGAALVALSAVAVGRVRTASTVLILSLIGSGALMVVGYGSIRSIGYLCFIGAVVVAGIFHGPRVLIAALVANIVLVGSLVYAEMHGIMVSLNRPISVFHGLAMSFALALIGFAVHYSRTVAVSAATELAQQLREREQVEATIRQTEERLRLSMEATRQGWFDLDLRTGAVMTSAHFARIMGADPHEPNMSQSTWMNSIHLDDRAAVLGLFEECLRTGDTRQMEYRMRTRTGGSVWIRSIAKVVEWDAQQRPVRMTGTHTDISDQMQVLIALRQSERQYRTLVELSPVAILVQRGGIVLYGNAAATALLGAHGLDDVVGMSLTQFVHPEDRDALLQYTAATPSADVAGRMTELRFVRVDGETLEVSVQCTPITFEGATAVQLNCTDISARKRATETLLRSRQLESLGTLAAGIAHDFNNIILAIRGNAELAALDIGAHHAAADAVTEITRASARASEIVRRITTFARPKTPNREYVALPTLIDEVLKLLRPTIPAGIALHLRTGEPVASVHADAAQLHEALVNLTANAADAIGHREVGAITYVLDGITLDTEHAQSLGLAVGDYVRISVSDTGRGMDTTTMARAFDAFFTTKPIGEGSGLGLSMAYGIVRSHGGALVANSAPGAGTTFRLYLPAASGKAVEVSTADATPAVSTISRRVMYVDDEAQLVRLAQRILSRAGHHAEVFTDPASALERFRQAPGEFDLVVTDLTMPGMSGLQLARAVKTVRAEMPIVMVTGDADATAEAEAEEAGIAFVAVKASVGHQLIGLVERVYPGEA</sequence>
<feature type="transmembrane region" description="Helical" evidence="11">
    <location>
        <begin position="43"/>
        <end position="64"/>
    </location>
</feature>
<keyword evidence="7" id="KW-0067">ATP-binding</keyword>
<dbReference type="InterPro" id="IPR036890">
    <property type="entry name" value="HATPase_C_sf"/>
</dbReference>
<dbReference type="InterPro" id="IPR001789">
    <property type="entry name" value="Sig_transdc_resp-reg_receiver"/>
</dbReference>